<protein>
    <submittedName>
        <fullName evidence="1">Uncharacterized protein</fullName>
    </submittedName>
</protein>
<comment type="caution">
    <text evidence="1">The sequence shown here is derived from an EMBL/GenBank/DDBJ whole genome shotgun (WGS) entry which is preliminary data.</text>
</comment>
<dbReference type="AlphaFoldDB" id="A0A2N3MYA7"/>
<evidence type="ECO:0000313" key="1">
    <source>
        <dbReference type="EMBL" id="PKS05155.1"/>
    </source>
</evidence>
<dbReference type="Proteomes" id="UP000233524">
    <property type="component" value="Unassembled WGS sequence"/>
</dbReference>
<accession>A0A2N3MYA7</accession>
<dbReference type="InParanoid" id="A0A2N3MYA7"/>
<reference evidence="1 2" key="1">
    <citation type="journal article" date="2017" name="G3 (Bethesda)">
        <title>First Draft Genome Sequence of the Pathogenic Fungus Lomentospora prolificans (Formerly Scedosporium prolificans).</title>
        <authorList>
            <person name="Luo R."/>
            <person name="Zimin A."/>
            <person name="Workman R."/>
            <person name="Fan Y."/>
            <person name="Pertea G."/>
            <person name="Grossman N."/>
            <person name="Wear M.P."/>
            <person name="Jia B."/>
            <person name="Miller H."/>
            <person name="Casadevall A."/>
            <person name="Timp W."/>
            <person name="Zhang S.X."/>
            <person name="Salzberg S.L."/>
        </authorList>
    </citation>
    <scope>NUCLEOTIDE SEQUENCE [LARGE SCALE GENOMIC DNA]</scope>
    <source>
        <strain evidence="1 2">JHH-5317</strain>
    </source>
</reference>
<organism evidence="1 2">
    <name type="scientific">Lomentospora prolificans</name>
    <dbReference type="NCBI Taxonomy" id="41688"/>
    <lineage>
        <taxon>Eukaryota</taxon>
        <taxon>Fungi</taxon>
        <taxon>Dikarya</taxon>
        <taxon>Ascomycota</taxon>
        <taxon>Pezizomycotina</taxon>
        <taxon>Sordariomycetes</taxon>
        <taxon>Hypocreomycetidae</taxon>
        <taxon>Microascales</taxon>
        <taxon>Microascaceae</taxon>
        <taxon>Lomentospora</taxon>
    </lineage>
</organism>
<proteinExistence type="predicted"/>
<keyword evidence="2" id="KW-1185">Reference proteome</keyword>
<dbReference type="EMBL" id="NLAX01001623">
    <property type="protein sequence ID" value="PKS05155.1"/>
    <property type="molecule type" value="Genomic_DNA"/>
</dbReference>
<dbReference type="STRING" id="41688.A0A2N3MYA7"/>
<sequence length="77" mass="8601">MLCSNSCRVGSCFPNDISLADSKFSPESITEEVKKTNAVIENINTKGRKWHEVGIAKYREMQEAGETPLPGPVYHLF</sequence>
<name>A0A2N3MYA7_9PEZI</name>
<evidence type="ECO:0000313" key="2">
    <source>
        <dbReference type="Proteomes" id="UP000233524"/>
    </source>
</evidence>
<gene>
    <name evidence="1" type="ORF">jhhlp_008522</name>
</gene>
<dbReference type="OrthoDB" id="408631at2759"/>
<dbReference type="VEuPathDB" id="FungiDB:jhhlp_008522"/>